<evidence type="ECO:0000256" key="2">
    <source>
        <dbReference type="ARBA" id="ARBA00022485"/>
    </source>
</evidence>
<dbReference type="InterPro" id="IPR013785">
    <property type="entry name" value="Aldolase_TIM"/>
</dbReference>
<protein>
    <submittedName>
        <fullName evidence="8">Radical SAM protein</fullName>
    </submittedName>
</protein>
<evidence type="ECO:0000259" key="7">
    <source>
        <dbReference type="PROSITE" id="PS51918"/>
    </source>
</evidence>
<evidence type="ECO:0000256" key="5">
    <source>
        <dbReference type="ARBA" id="ARBA00023004"/>
    </source>
</evidence>
<dbReference type="InterPro" id="IPR007197">
    <property type="entry name" value="rSAM"/>
</dbReference>
<dbReference type="PANTHER" id="PTHR30352:SF5">
    <property type="entry name" value="PYRUVATE FORMATE-LYASE 1-ACTIVATING ENZYME"/>
    <property type="match status" value="1"/>
</dbReference>
<keyword evidence="5" id="KW-0408">Iron</keyword>
<name>A0ABN6SNU4_9CREN</name>
<dbReference type="SUPFAM" id="SSF102114">
    <property type="entry name" value="Radical SAM enzymes"/>
    <property type="match status" value="1"/>
</dbReference>
<dbReference type="SFLD" id="SFLDG01067">
    <property type="entry name" value="SPASM/twitch_domain_containing"/>
    <property type="match status" value="1"/>
</dbReference>
<sequence length="257" mass="29703">MSTRISHITYYVDIRSAYVQFLGCNFTCPWCIRRLTPWDHHLNNNELARLKFQGLLSMDEFLEIINYAITNYGLEEAVLGGEEPTIDPALPMIIRDLRNRKLRTRILTNAYEISGELLNELRQCINCETVVGIKTLDPNKHIKYTGKLLEPILRNIRRLIEDNVRVIFETVLIPGLNDVEDIEEIAKYLASIVRDPVLIIDPLIPKPGTPWRRPTQEELGGAMRRAGKYVRVITHETSGRPSRVIVLYPRPRYKLAK</sequence>
<evidence type="ECO:0000256" key="1">
    <source>
        <dbReference type="ARBA" id="ARBA00001966"/>
    </source>
</evidence>
<proteinExistence type="predicted"/>
<evidence type="ECO:0000313" key="8">
    <source>
        <dbReference type="EMBL" id="BDR91532.1"/>
    </source>
</evidence>
<feature type="domain" description="Radical SAM core" evidence="7">
    <location>
        <begin position="9"/>
        <end position="240"/>
    </location>
</feature>
<dbReference type="Pfam" id="PF04055">
    <property type="entry name" value="Radical_SAM"/>
    <property type="match status" value="1"/>
</dbReference>
<dbReference type="SFLD" id="SFLDS00029">
    <property type="entry name" value="Radical_SAM"/>
    <property type="match status" value="1"/>
</dbReference>
<evidence type="ECO:0000256" key="3">
    <source>
        <dbReference type="ARBA" id="ARBA00022691"/>
    </source>
</evidence>
<organism evidence="8 9">
    <name type="scientific">Vulcanisaeta souniana JCM 11219</name>
    <dbReference type="NCBI Taxonomy" id="1293586"/>
    <lineage>
        <taxon>Archaea</taxon>
        <taxon>Thermoproteota</taxon>
        <taxon>Thermoprotei</taxon>
        <taxon>Thermoproteales</taxon>
        <taxon>Thermoproteaceae</taxon>
        <taxon>Vulcanisaeta</taxon>
    </lineage>
</organism>
<gene>
    <name evidence="8" type="ORF">Vsou_06250</name>
</gene>
<dbReference type="PANTHER" id="PTHR30352">
    <property type="entry name" value="PYRUVATE FORMATE-LYASE-ACTIVATING ENZYME"/>
    <property type="match status" value="1"/>
</dbReference>
<dbReference type="EMBL" id="AP026830">
    <property type="protein sequence ID" value="BDR91532.1"/>
    <property type="molecule type" value="Genomic_DNA"/>
</dbReference>
<dbReference type="Proteomes" id="UP001060771">
    <property type="component" value="Chromosome"/>
</dbReference>
<dbReference type="InterPro" id="IPR058240">
    <property type="entry name" value="rSAM_sf"/>
</dbReference>
<dbReference type="CDD" id="cd01335">
    <property type="entry name" value="Radical_SAM"/>
    <property type="match status" value="1"/>
</dbReference>
<keyword evidence="2" id="KW-0004">4Fe-4S</keyword>
<keyword evidence="6" id="KW-0411">Iron-sulfur</keyword>
<dbReference type="Gene3D" id="3.20.20.70">
    <property type="entry name" value="Aldolase class I"/>
    <property type="match status" value="1"/>
</dbReference>
<comment type="cofactor">
    <cofactor evidence="1">
        <name>[4Fe-4S] cluster</name>
        <dbReference type="ChEBI" id="CHEBI:49883"/>
    </cofactor>
</comment>
<evidence type="ECO:0000256" key="6">
    <source>
        <dbReference type="ARBA" id="ARBA00023014"/>
    </source>
</evidence>
<keyword evidence="3" id="KW-0949">S-adenosyl-L-methionine</keyword>
<dbReference type="PROSITE" id="PS51918">
    <property type="entry name" value="RADICAL_SAM"/>
    <property type="match status" value="1"/>
</dbReference>
<dbReference type="InterPro" id="IPR034457">
    <property type="entry name" value="Organic_radical-activating"/>
</dbReference>
<keyword evidence="9" id="KW-1185">Reference proteome</keyword>
<evidence type="ECO:0000313" key="9">
    <source>
        <dbReference type="Proteomes" id="UP001060771"/>
    </source>
</evidence>
<dbReference type="RefSeq" id="WP_188602812.1">
    <property type="nucleotide sequence ID" value="NZ_AP026830.1"/>
</dbReference>
<dbReference type="GeneID" id="76206182"/>
<accession>A0ABN6SNU4</accession>
<evidence type="ECO:0000256" key="4">
    <source>
        <dbReference type="ARBA" id="ARBA00022723"/>
    </source>
</evidence>
<reference evidence="9" key="1">
    <citation type="submission" date="2022-09" db="EMBL/GenBank/DDBJ databases">
        <title>Complete genome sequence of Vulcanisaeta souniana.</title>
        <authorList>
            <person name="Kato S."/>
            <person name="Itoh T."/>
            <person name="Ohkuma M."/>
        </authorList>
    </citation>
    <scope>NUCLEOTIDE SEQUENCE [LARGE SCALE GENOMIC DNA]</scope>
    <source>
        <strain evidence="9">JCM 11219</strain>
    </source>
</reference>
<keyword evidence="4" id="KW-0479">Metal-binding</keyword>